<evidence type="ECO:0000313" key="3">
    <source>
        <dbReference type="Proteomes" id="UP001234178"/>
    </source>
</evidence>
<accession>A0ABQ9Z1M1</accession>
<sequence length="230" mass="26189">MVSLNKIARISPAVEGDSSEENIPKDAFKIAPSQGDGQRPLTTEPRREWESVSELCQPGKDSLHKIIRQQPLDGEGTTRLEAISEETDEEECVSPETSWPEPQAPEQNKEGERRSERSQKQPKRYGNPITFSPLHATLDAEMWDHALRCVSSRKICNRWRSLPKSWGSQVWRFGMVVVTEVSFRQFEAPLDHLRQWLSEKLTQPKDGLLPEDLKIVADDSGPTDVHRIIL</sequence>
<gene>
    <name evidence="2" type="ORF">OUZ56_011955</name>
</gene>
<feature type="compositionally biased region" description="Basic and acidic residues" evidence="1">
    <location>
        <begin position="107"/>
        <end position="119"/>
    </location>
</feature>
<reference evidence="2 3" key="1">
    <citation type="journal article" date="2023" name="Nucleic Acids Res.">
        <title>The hologenome of Daphnia magna reveals possible DNA methylation and microbiome-mediated evolution of the host genome.</title>
        <authorList>
            <person name="Chaturvedi A."/>
            <person name="Li X."/>
            <person name="Dhandapani V."/>
            <person name="Marshall H."/>
            <person name="Kissane S."/>
            <person name="Cuenca-Cambronero M."/>
            <person name="Asole G."/>
            <person name="Calvet F."/>
            <person name="Ruiz-Romero M."/>
            <person name="Marangio P."/>
            <person name="Guigo R."/>
            <person name="Rago D."/>
            <person name="Mirbahai L."/>
            <person name="Eastwood N."/>
            <person name="Colbourne J.K."/>
            <person name="Zhou J."/>
            <person name="Mallon E."/>
            <person name="Orsini L."/>
        </authorList>
    </citation>
    <scope>NUCLEOTIDE SEQUENCE [LARGE SCALE GENOMIC DNA]</scope>
    <source>
        <strain evidence="2">LRV0_1</strain>
    </source>
</reference>
<proteinExistence type="predicted"/>
<feature type="region of interest" description="Disordered" evidence="1">
    <location>
        <begin position="1"/>
        <end position="129"/>
    </location>
</feature>
<name>A0ABQ9Z1M1_9CRUS</name>
<dbReference type="Proteomes" id="UP001234178">
    <property type="component" value="Unassembled WGS sequence"/>
</dbReference>
<comment type="caution">
    <text evidence="2">The sequence shown here is derived from an EMBL/GenBank/DDBJ whole genome shotgun (WGS) entry which is preliminary data.</text>
</comment>
<feature type="compositionally biased region" description="Acidic residues" evidence="1">
    <location>
        <begin position="83"/>
        <end position="93"/>
    </location>
</feature>
<evidence type="ECO:0000313" key="2">
    <source>
        <dbReference type="EMBL" id="KAK4006797.1"/>
    </source>
</evidence>
<dbReference type="EMBL" id="JAOYFB010000002">
    <property type="protein sequence ID" value="KAK4006797.1"/>
    <property type="molecule type" value="Genomic_DNA"/>
</dbReference>
<organism evidence="2 3">
    <name type="scientific">Daphnia magna</name>
    <dbReference type="NCBI Taxonomy" id="35525"/>
    <lineage>
        <taxon>Eukaryota</taxon>
        <taxon>Metazoa</taxon>
        <taxon>Ecdysozoa</taxon>
        <taxon>Arthropoda</taxon>
        <taxon>Crustacea</taxon>
        <taxon>Branchiopoda</taxon>
        <taxon>Diplostraca</taxon>
        <taxon>Cladocera</taxon>
        <taxon>Anomopoda</taxon>
        <taxon>Daphniidae</taxon>
        <taxon>Daphnia</taxon>
    </lineage>
</organism>
<evidence type="ECO:0000256" key="1">
    <source>
        <dbReference type="SAM" id="MobiDB-lite"/>
    </source>
</evidence>
<protein>
    <submittedName>
        <fullName evidence="2">Uncharacterized protein</fullName>
    </submittedName>
</protein>
<keyword evidence="3" id="KW-1185">Reference proteome</keyword>